<dbReference type="Gene3D" id="3.40.50.150">
    <property type="entry name" value="Vaccinia Virus protein VP39"/>
    <property type="match status" value="1"/>
</dbReference>
<dbReference type="GO" id="GO:0032991">
    <property type="term" value="C:protein-containing complex"/>
    <property type="evidence" value="ECO:0007669"/>
    <property type="project" value="TreeGrafter"/>
</dbReference>
<dbReference type="SUPFAM" id="SSF53335">
    <property type="entry name" value="S-adenosyl-L-methionine-dependent methyltransferases"/>
    <property type="match status" value="1"/>
</dbReference>
<dbReference type="Proteomes" id="UP000054350">
    <property type="component" value="Unassembled WGS sequence"/>
</dbReference>
<evidence type="ECO:0000313" key="1">
    <source>
        <dbReference type="EMBL" id="KNE72322.1"/>
    </source>
</evidence>
<dbReference type="EMBL" id="GG745379">
    <property type="protein sequence ID" value="KNE72322.1"/>
    <property type="molecule type" value="Genomic_DNA"/>
</dbReference>
<organism evidence="1 2">
    <name type="scientific">Allomyces macrogynus (strain ATCC 38327)</name>
    <name type="common">Allomyces javanicus var. macrogynus</name>
    <dbReference type="NCBI Taxonomy" id="578462"/>
    <lineage>
        <taxon>Eukaryota</taxon>
        <taxon>Fungi</taxon>
        <taxon>Fungi incertae sedis</taxon>
        <taxon>Blastocladiomycota</taxon>
        <taxon>Blastocladiomycetes</taxon>
        <taxon>Blastocladiales</taxon>
        <taxon>Blastocladiaceae</taxon>
        <taxon>Allomyces</taxon>
    </lineage>
</organism>
<dbReference type="GO" id="GO:0005829">
    <property type="term" value="C:cytosol"/>
    <property type="evidence" value="ECO:0007669"/>
    <property type="project" value="TreeGrafter"/>
</dbReference>
<dbReference type="OrthoDB" id="443981at2759"/>
<protein>
    <submittedName>
        <fullName evidence="1">Uncharacterized protein</fullName>
    </submittedName>
</protein>
<reference evidence="2" key="2">
    <citation type="submission" date="2009-11" db="EMBL/GenBank/DDBJ databases">
        <title>The Genome Sequence of Allomyces macrogynus strain ATCC 38327.</title>
        <authorList>
            <consortium name="The Broad Institute Genome Sequencing Platform"/>
            <person name="Russ C."/>
            <person name="Cuomo C."/>
            <person name="Shea T."/>
            <person name="Young S.K."/>
            <person name="Zeng Q."/>
            <person name="Koehrsen M."/>
            <person name="Haas B."/>
            <person name="Borodovsky M."/>
            <person name="Guigo R."/>
            <person name="Alvarado L."/>
            <person name="Berlin A."/>
            <person name="Borenstein D."/>
            <person name="Chen Z."/>
            <person name="Engels R."/>
            <person name="Freedman E."/>
            <person name="Gellesch M."/>
            <person name="Goldberg J."/>
            <person name="Griggs A."/>
            <person name="Gujja S."/>
            <person name="Heiman D."/>
            <person name="Hepburn T."/>
            <person name="Howarth C."/>
            <person name="Jen D."/>
            <person name="Larson L."/>
            <person name="Lewis B."/>
            <person name="Mehta T."/>
            <person name="Park D."/>
            <person name="Pearson M."/>
            <person name="Roberts A."/>
            <person name="Saif S."/>
            <person name="Shenoy N."/>
            <person name="Sisk P."/>
            <person name="Stolte C."/>
            <person name="Sykes S."/>
            <person name="Walk T."/>
            <person name="White J."/>
            <person name="Yandava C."/>
            <person name="Burger G."/>
            <person name="Gray M.W."/>
            <person name="Holland P.W.H."/>
            <person name="King N."/>
            <person name="Lang F.B.F."/>
            <person name="Roger A.J."/>
            <person name="Ruiz-Trillo I."/>
            <person name="Lander E."/>
            <person name="Nusbaum C."/>
        </authorList>
    </citation>
    <scope>NUCLEOTIDE SEQUENCE [LARGE SCALE GENOMIC DNA]</scope>
    <source>
        <strain evidence="2">ATCC 38327</strain>
    </source>
</reference>
<keyword evidence="2" id="KW-1185">Reference proteome</keyword>
<proteinExistence type="predicted"/>
<reference evidence="1 2" key="1">
    <citation type="submission" date="2009-11" db="EMBL/GenBank/DDBJ databases">
        <title>Annotation of Allomyces macrogynus ATCC 38327.</title>
        <authorList>
            <consortium name="The Broad Institute Genome Sequencing Platform"/>
            <person name="Russ C."/>
            <person name="Cuomo C."/>
            <person name="Burger G."/>
            <person name="Gray M.W."/>
            <person name="Holland P.W.H."/>
            <person name="King N."/>
            <person name="Lang F.B.F."/>
            <person name="Roger A.J."/>
            <person name="Ruiz-Trillo I."/>
            <person name="Young S.K."/>
            <person name="Zeng Q."/>
            <person name="Gargeya S."/>
            <person name="Fitzgerald M."/>
            <person name="Haas B."/>
            <person name="Abouelleil A."/>
            <person name="Alvarado L."/>
            <person name="Arachchi H.M."/>
            <person name="Berlin A."/>
            <person name="Chapman S.B."/>
            <person name="Gearin G."/>
            <person name="Goldberg J."/>
            <person name="Griggs A."/>
            <person name="Gujja S."/>
            <person name="Hansen M."/>
            <person name="Heiman D."/>
            <person name="Howarth C."/>
            <person name="Larimer J."/>
            <person name="Lui A."/>
            <person name="MacDonald P.J.P."/>
            <person name="McCowen C."/>
            <person name="Montmayeur A."/>
            <person name="Murphy C."/>
            <person name="Neiman D."/>
            <person name="Pearson M."/>
            <person name="Priest M."/>
            <person name="Roberts A."/>
            <person name="Saif S."/>
            <person name="Shea T."/>
            <person name="Sisk P."/>
            <person name="Stolte C."/>
            <person name="Sykes S."/>
            <person name="Wortman J."/>
            <person name="Nusbaum C."/>
            <person name="Birren B."/>
        </authorList>
    </citation>
    <scope>NUCLEOTIDE SEQUENCE [LARGE SCALE GENOMIC DNA]</scope>
    <source>
        <strain evidence="1 2">ATCC 38327</strain>
    </source>
</reference>
<evidence type="ECO:0000313" key="2">
    <source>
        <dbReference type="Proteomes" id="UP000054350"/>
    </source>
</evidence>
<accession>A0A0L0TC43</accession>
<dbReference type="InterPro" id="IPR029063">
    <property type="entry name" value="SAM-dependent_MTases_sf"/>
</dbReference>
<dbReference type="VEuPathDB" id="FungiDB:AMAG_16808"/>
<dbReference type="eggNOG" id="ENOG502SFYM">
    <property type="taxonomic scope" value="Eukaryota"/>
</dbReference>
<dbReference type="Pfam" id="PF10294">
    <property type="entry name" value="Methyltransf_16"/>
    <property type="match status" value="1"/>
</dbReference>
<gene>
    <name evidence="1" type="ORF">AMAG_16808</name>
</gene>
<sequence>MTALEWIPVTDPYEELAELYATQHEHQHNALISQHEPQFDVDIAFETSTGKNHCVTFEMLQNQSTQSKGQTGFCLWDGSVCLAMVLSTYSKELGLAGSHVVELGAGSGLVSLSLMHNDPPVASIAATDQEALLKHLQRNFAHHQARFPRLAKTAELNVAELEWARNPSLFKRHPALRALGAGDSQGWDLIVSSDCVYNEYLVLDYVATLADLLHRPNGLRACALVCFELRSSEVTGLFLETLLEHDLVVSRLAATLMPAGLHTSSLIVYLITTAEEEEQQE</sequence>
<dbReference type="PANTHER" id="PTHR14614:SF109">
    <property type="entry name" value="RIBOSOMAL LYSINE N-METHYLTRANSFERASE 5"/>
    <property type="match status" value="1"/>
</dbReference>
<dbReference type="AlphaFoldDB" id="A0A0L0TC43"/>
<name>A0A0L0TC43_ALLM3</name>
<dbReference type="InterPro" id="IPR019410">
    <property type="entry name" value="Methyltransf_16"/>
</dbReference>
<dbReference type="PANTHER" id="PTHR14614">
    <property type="entry name" value="HEPATOCELLULAR CARCINOMA-ASSOCIATED ANTIGEN"/>
    <property type="match status" value="1"/>
</dbReference>